<evidence type="ECO:0000313" key="1">
    <source>
        <dbReference type="EMBL" id="KAE9396586.1"/>
    </source>
</evidence>
<keyword evidence="2" id="KW-1185">Reference proteome</keyword>
<organism evidence="1 2">
    <name type="scientific">Gymnopus androsaceus JB14</name>
    <dbReference type="NCBI Taxonomy" id="1447944"/>
    <lineage>
        <taxon>Eukaryota</taxon>
        <taxon>Fungi</taxon>
        <taxon>Dikarya</taxon>
        <taxon>Basidiomycota</taxon>
        <taxon>Agaricomycotina</taxon>
        <taxon>Agaricomycetes</taxon>
        <taxon>Agaricomycetidae</taxon>
        <taxon>Agaricales</taxon>
        <taxon>Marasmiineae</taxon>
        <taxon>Omphalotaceae</taxon>
        <taxon>Gymnopus</taxon>
    </lineage>
</organism>
<dbReference type="EMBL" id="ML769511">
    <property type="protein sequence ID" value="KAE9396586.1"/>
    <property type="molecule type" value="Genomic_DNA"/>
</dbReference>
<evidence type="ECO:0000313" key="2">
    <source>
        <dbReference type="Proteomes" id="UP000799118"/>
    </source>
</evidence>
<dbReference type="Proteomes" id="UP000799118">
    <property type="component" value="Unassembled WGS sequence"/>
</dbReference>
<dbReference type="AlphaFoldDB" id="A0A6A4HFG5"/>
<reference evidence="1" key="1">
    <citation type="journal article" date="2019" name="Environ. Microbiol.">
        <title>Fungal ecological strategies reflected in gene transcription - a case study of two litter decomposers.</title>
        <authorList>
            <person name="Barbi F."/>
            <person name="Kohler A."/>
            <person name="Barry K."/>
            <person name="Baskaran P."/>
            <person name="Daum C."/>
            <person name="Fauchery L."/>
            <person name="Ihrmark K."/>
            <person name="Kuo A."/>
            <person name="LaButti K."/>
            <person name="Lipzen A."/>
            <person name="Morin E."/>
            <person name="Grigoriev I.V."/>
            <person name="Henrissat B."/>
            <person name="Lindahl B."/>
            <person name="Martin F."/>
        </authorList>
    </citation>
    <scope>NUCLEOTIDE SEQUENCE</scope>
    <source>
        <strain evidence="1">JB14</strain>
    </source>
</reference>
<proteinExistence type="predicted"/>
<gene>
    <name evidence="1" type="ORF">BT96DRAFT_977413</name>
</gene>
<name>A0A6A4HFG5_9AGAR</name>
<protein>
    <submittedName>
        <fullName evidence="1">Uncharacterized protein</fullName>
    </submittedName>
</protein>
<sequence length="222" mass="25388">MYLIRVSFCSISSESLVFVMDGSWHTFIPALLPLLQFPAGENRRRSVLSGPRREAEVSASQYARELFHESTNNHDGDFQNEKNELVEEVKVSSIRGCRGRNWMALRWRRIICIPGYIWGIWAKRRLNISSICKNATRTILSPKKTSVSVDSKLASLNVGRKEVVCFELELVQYFKSKMVIVDERVGHRKDTTAYAGVVAWIASRIGKRTKDPITILNIRSKK</sequence>
<accession>A0A6A4HFG5</accession>